<organism evidence="1 2">
    <name type="scientific">Clostridium neonatale</name>
    <dbReference type="NCBI Taxonomy" id="137838"/>
    <lineage>
        <taxon>Bacteria</taxon>
        <taxon>Bacillati</taxon>
        <taxon>Bacillota</taxon>
        <taxon>Clostridia</taxon>
        <taxon>Eubacteriales</taxon>
        <taxon>Clostridiaceae</taxon>
        <taxon>Clostridium</taxon>
    </lineage>
</organism>
<dbReference type="AlphaFoldDB" id="A0AAD1YKX4"/>
<dbReference type="RefSeq" id="WP_317079971.1">
    <property type="nucleotide sequence ID" value="NZ_CAMRXH010000222.1"/>
</dbReference>
<name>A0AAD1YKX4_9CLOT</name>
<evidence type="ECO:0000313" key="2">
    <source>
        <dbReference type="Proteomes" id="UP001189143"/>
    </source>
</evidence>
<dbReference type="Proteomes" id="UP001189143">
    <property type="component" value="Unassembled WGS sequence"/>
</dbReference>
<reference evidence="1" key="1">
    <citation type="submission" date="2022-10" db="EMBL/GenBank/DDBJ databases">
        <authorList>
            <person name="Aires J."/>
            <person name="Mesa V."/>
        </authorList>
    </citation>
    <scope>NUCLEOTIDE SEQUENCE</scope>
    <source>
        <strain evidence="1">Clostridium neonatale JD116</strain>
    </source>
</reference>
<proteinExistence type="predicted"/>
<dbReference type="EMBL" id="CAMTCP010000281">
    <property type="protein sequence ID" value="CAI3685347.1"/>
    <property type="molecule type" value="Genomic_DNA"/>
</dbReference>
<gene>
    <name evidence="1" type="ORF">CNEO2_70046</name>
</gene>
<accession>A0AAD1YKX4</accession>
<sequence>MSLAYFILLLLIIFLSFLMIKKNIDYSPKKIKIYLTIVITLFLLRNIALLCLCLIKNSNFLYYLKLLVFLDYITIPLMIIPISYVYLRAEKLKFTGSYIIAVIVGIIYAIILHLSKVTMEVSYIYGFIIRLDNEVTISMLSLILLGVLMIINVVILDKPFVNKKGIWFVILAIVLVMAEEVTILGGIKVFPYSVSGELIFLIIMNFVINGFKKINK</sequence>
<evidence type="ECO:0000313" key="1">
    <source>
        <dbReference type="EMBL" id="CAI3685347.1"/>
    </source>
</evidence>
<protein>
    <submittedName>
        <fullName evidence="1">Membrane protein (Modular protein)</fullName>
    </submittedName>
</protein>
<comment type="caution">
    <text evidence="1">The sequence shown here is derived from an EMBL/GenBank/DDBJ whole genome shotgun (WGS) entry which is preliminary data.</text>
</comment>